<dbReference type="Pfam" id="PF13007">
    <property type="entry name" value="LZ_Tnp_IS66"/>
    <property type="match status" value="1"/>
</dbReference>
<sequence length="468" mass="52859">MNVAAYLQLEARASKLAAVVDTLSAEREQLTAERERLTAEREQYRKLYLQTLERCATLERGIVAGRQAERHAADDSQLALQVLGMLLSPDEQAPTPGLSEETDPEVPDRERAPRRPTGRRKLPEHLPRVDIEVLPPEVQQEGLAAFKRIGEEVSEVIERRPASLVVVRLVRPKFVRIVEGLADPSPVKIAEPPERPIERGLAGPAMLADTVVRRWQDHTPLHRQESIYARDGLELPRSTICGWHEQLADLVEPLVEAMLRDAFEAPYLCTDATGVLVRAEEQCQRAHFWVLVAPERHVIYRFSHKHDSAAVDRLLAGYKGYLVADAHAVYDHLYGTGDVVEVACWAHTRRYFFKALSSDPERAERGLALIKGLFRVERSIKTAPRKKRDETRREKSRPIVDAFFAWCDEHAADVLDDTPIARAIGYARNQRTALTRFLADGRLPLDNNVSERSPRHRRGARSAARPSG</sequence>
<feature type="domain" description="Transposase TnpC homeodomain" evidence="4">
    <location>
        <begin position="65"/>
        <end position="131"/>
    </location>
</feature>
<comment type="caution">
    <text evidence="5">The sequence shown here is derived from an EMBL/GenBank/DDBJ whole genome shotgun (WGS) entry which is preliminary data.</text>
</comment>
<dbReference type="Pfam" id="PF03050">
    <property type="entry name" value="DDE_Tnp_IS66"/>
    <property type="match status" value="1"/>
</dbReference>
<dbReference type="InterPro" id="IPR004291">
    <property type="entry name" value="Transposase_IS66_central"/>
</dbReference>
<protein>
    <submittedName>
        <fullName evidence="5">IS66 family transposase</fullName>
    </submittedName>
</protein>
<evidence type="ECO:0000259" key="3">
    <source>
        <dbReference type="Pfam" id="PF03050"/>
    </source>
</evidence>
<name>A0ABT5BMC1_9BACT</name>
<feature type="domain" description="Transposase IS66 central" evidence="3">
    <location>
        <begin position="199"/>
        <end position="455"/>
    </location>
</feature>
<dbReference type="InterPro" id="IPR024463">
    <property type="entry name" value="Transposase_TnpC_homeodom"/>
</dbReference>
<dbReference type="PANTHER" id="PTHR33678">
    <property type="entry name" value="BLL1576 PROTEIN"/>
    <property type="match status" value="1"/>
</dbReference>
<dbReference type="NCBIfam" id="NF033517">
    <property type="entry name" value="transpos_IS66"/>
    <property type="match status" value="1"/>
</dbReference>
<keyword evidence="1" id="KW-0175">Coiled coil</keyword>
<feature type="coiled-coil region" evidence="1">
    <location>
        <begin position="13"/>
        <end position="54"/>
    </location>
</feature>
<evidence type="ECO:0000259" key="4">
    <source>
        <dbReference type="Pfam" id="PF13007"/>
    </source>
</evidence>
<dbReference type="Proteomes" id="UP001217838">
    <property type="component" value="Unassembled WGS sequence"/>
</dbReference>
<reference evidence="5 6" key="1">
    <citation type="submission" date="2022-11" db="EMBL/GenBank/DDBJ databases">
        <title>Minimal conservation of predation-associated metabolite biosynthetic gene clusters underscores biosynthetic potential of Myxococcota including descriptions for ten novel species: Archangium lansinium sp. nov., Myxococcus landrumus sp. nov., Nannocystis bai.</title>
        <authorList>
            <person name="Ahearne A."/>
            <person name="Stevens C."/>
            <person name="Dowd S."/>
        </authorList>
    </citation>
    <scope>NUCLEOTIDE SEQUENCE [LARGE SCALE GENOMIC DNA]</scope>
    <source>
        <strain evidence="5 6">NCELM</strain>
    </source>
</reference>
<accession>A0ABT5BMC1</accession>
<dbReference type="RefSeq" id="WP_272010286.1">
    <property type="nucleotide sequence ID" value="NZ_JAQNDN010000027.1"/>
</dbReference>
<dbReference type="PANTHER" id="PTHR33678:SF1">
    <property type="entry name" value="BLL1576 PROTEIN"/>
    <property type="match status" value="1"/>
</dbReference>
<feature type="region of interest" description="Disordered" evidence="2">
    <location>
        <begin position="445"/>
        <end position="468"/>
    </location>
</feature>
<feature type="region of interest" description="Disordered" evidence="2">
    <location>
        <begin position="89"/>
        <end position="126"/>
    </location>
</feature>
<keyword evidence="6" id="KW-1185">Reference proteome</keyword>
<dbReference type="EMBL" id="JAQNDN010000027">
    <property type="protein sequence ID" value="MDC0675320.1"/>
    <property type="molecule type" value="Genomic_DNA"/>
</dbReference>
<evidence type="ECO:0000313" key="5">
    <source>
        <dbReference type="EMBL" id="MDC0675320.1"/>
    </source>
</evidence>
<evidence type="ECO:0000256" key="1">
    <source>
        <dbReference type="SAM" id="Coils"/>
    </source>
</evidence>
<organism evidence="5 6">
    <name type="scientific">Nannocystis radixulma</name>
    <dbReference type="NCBI Taxonomy" id="2995305"/>
    <lineage>
        <taxon>Bacteria</taxon>
        <taxon>Pseudomonadati</taxon>
        <taxon>Myxococcota</taxon>
        <taxon>Polyangia</taxon>
        <taxon>Nannocystales</taxon>
        <taxon>Nannocystaceae</taxon>
        <taxon>Nannocystis</taxon>
    </lineage>
</organism>
<proteinExistence type="predicted"/>
<evidence type="ECO:0000313" key="6">
    <source>
        <dbReference type="Proteomes" id="UP001217838"/>
    </source>
</evidence>
<evidence type="ECO:0000256" key="2">
    <source>
        <dbReference type="SAM" id="MobiDB-lite"/>
    </source>
</evidence>
<gene>
    <name evidence="5" type="ORF">POL58_46690</name>
</gene>
<dbReference type="InterPro" id="IPR052344">
    <property type="entry name" value="Transposase-related"/>
</dbReference>